<feature type="domain" description="Protein kinase" evidence="11">
    <location>
        <begin position="1"/>
        <end position="209"/>
    </location>
</feature>
<evidence type="ECO:0000256" key="9">
    <source>
        <dbReference type="ARBA" id="ARBA00051243"/>
    </source>
</evidence>
<dbReference type="AlphaFoldDB" id="A0A914CN08"/>
<dbReference type="InterPro" id="IPR008266">
    <property type="entry name" value="Tyr_kinase_AS"/>
</dbReference>
<dbReference type="InterPro" id="IPR001245">
    <property type="entry name" value="Ser-Thr/Tyr_kinase_cat_dom"/>
</dbReference>
<evidence type="ECO:0000259" key="11">
    <source>
        <dbReference type="PROSITE" id="PS50011"/>
    </source>
</evidence>
<evidence type="ECO:0000256" key="4">
    <source>
        <dbReference type="ARBA" id="ARBA00022741"/>
    </source>
</evidence>
<feature type="compositionally biased region" description="Basic and acidic residues" evidence="10">
    <location>
        <begin position="288"/>
        <end position="297"/>
    </location>
</feature>
<evidence type="ECO:0000256" key="7">
    <source>
        <dbReference type="ARBA" id="ARBA00023136"/>
    </source>
</evidence>
<name>A0A914CN08_9BILA</name>
<dbReference type="InterPro" id="IPR020635">
    <property type="entry name" value="Tyr_kinase_cat_dom"/>
</dbReference>
<evidence type="ECO:0000256" key="8">
    <source>
        <dbReference type="ARBA" id="ARBA00023137"/>
    </source>
</evidence>
<dbReference type="SUPFAM" id="SSF56112">
    <property type="entry name" value="Protein kinase-like (PK-like)"/>
    <property type="match status" value="1"/>
</dbReference>
<feature type="compositionally biased region" description="Basic and acidic residues" evidence="10">
    <location>
        <begin position="259"/>
        <end position="268"/>
    </location>
</feature>
<dbReference type="GO" id="GO:0008284">
    <property type="term" value="P:positive regulation of cell population proliferation"/>
    <property type="evidence" value="ECO:0007669"/>
    <property type="project" value="TreeGrafter"/>
</dbReference>
<comment type="catalytic activity">
    <reaction evidence="9">
        <text>L-tyrosyl-[protein] + ATP = O-phospho-L-tyrosyl-[protein] + ADP + H(+)</text>
        <dbReference type="Rhea" id="RHEA:10596"/>
        <dbReference type="Rhea" id="RHEA-COMP:10136"/>
        <dbReference type="Rhea" id="RHEA-COMP:20101"/>
        <dbReference type="ChEBI" id="CHEBI:15378"/>
        <dbReference type="ChEBI" id="CHEBI:30616"/>
        <dbReference type="ChEBI" id="CHEBI:46858"/>
        <dbReference type="ChEBI" id="CHEBI:61978"/>
        <dbReference type="ChEBI" id="CHEBI:456216"/>
        <dbReference type="EC" id="2.7.10.1"/>
    </reaction>
</comment>
<evidence type="ECO:0000256" key="6">
    <source>
        <dbReference type="ARBA" id="ARBA00022840"/>
    </source>
</evidence>
<dbReference type="GO" id="GO:0043066">
    <property type="term" value="P:negative regulation of apoptotic process"/>
    <property type="evidence" value="ECO:0007669"/>
    <property type="project" value="TreeGrafter"/>
</dbReference>
<keyword evidence="6" id="KW-0067">ATP-binding</keyword>
<dbReference type="GO" id="GO:0007169">
    <property type="term" value="P:cell surface receptor protein tyrosine kinase signaling pathway"/>
    <property type="evidence" value="ECO:0007669"/>
    <property type="project" value="TreeGrafter"/>
</dbReference>
<protein>
    <recommendedName>
        <fullName evidence="2">receptor protein-tyrosine kinase</fullName>
        <ecNumber evidence="2">2.7.10.1</ecNumber>
    </recommendedName>
</protein>
<dbReference type="GO" id="GO:0004714">
    <property type="term" value="F:transmembrane receptor protein tyrosine kinase activity"/>
    <property type="evidence" value="ECO:0007669"/>
    <property type="project" value="UniProtKB-EC"/>
</dbReference>
<dbReference type="Proteomes" id="UP000887540">
    <property type="component" value="Unplaced"/>
</dbReference>
<evidence type="ECO:0000313" key="13">
    <source>
        <dbReference type="WBParaSite" id="ACRNAN_scaffold121.g14524.t2"/>
    </source>
</evidence>
<dbReference type="InterPro" id="IPR050122">
    <property type="entry name" value="RTK"/>
</dbReference>
<dbReference type="Pfam" id="PF07714">
    <property type="entry name" value="PK_Tyr_Ser-Thr"/>
    <property type="match status" value="1"/>
</dbReference>
<keyword evidence="7" id="KW-0472">Membrane</keyword>
<keyword evidence="5" id="KW-0418">Kinase</keyword>
<feature type="region of interest" description="Disordered" evidence="10">
    <location>
        <begin position="288"/>
        <end position="332"/>
    </location>
</feature>
<dbReference type="GO" id="GO:0061564">
    <property type="term" value="P:axon development"/>
    <property type="evidence" value="ECO:0007669"/>
    <property type="project" value="UniProtKB-ARBA"/>
</dbReference>
<comment type="subcellular location">
    <subcellularLocation>
        <location evidence="1">Endomembrane system</location>
    </subcellularLocation>
</comment>
<evidence type="ECO:0000256" key="1">
    <source>
        <dbReference type="ARBA" id="ARBA00004308"/>
    </source>
</evidence>
<dbReference type="GO" id="GO:0012505">
    <property type="term" value="C:endomembrane system"/>
    <property type="evidence" value="ECO:0007669"/>
    <property type="project" value="UniProtKB-SubCell"/>
</dbReference>
<dbReference type="EC" id="2.7.10.1" evidence="2"/>
<keyword evidence="8" id="KW-0829">Tyrosine-protein kinase</keyword>
<evidence type="ECO:0000256" key="5">
    <source>
        <dbReference type="ARBA" id="ARBA00022777"/>
    </source>
</evidence>
<keyword evidence="4" id="KW-0547">Nucleotide-binding</keyword>
<dbReference type="PRINTS" id="PR00109">
    <property type="entry name" value="TYRKINASE"/>
</dbReference>
<evidence type="ECO:0000256" key="2">
    <source>
        <dbReference type="ARBA" id="ARBA00011902"/>
    </source>
</evidence>
<dbReference type="WBParaSite" id="ACRNAN_scaffold121.g14524.t2">
    <property type="protein sequence ID" value="ACRNAN_scaffold121.g14524.t2"/>
    <property type="gene ID" value="ACRNAN_scaffold121.g14524"/>
</dbReference>
<dbReference type="PANTHER" id="PTHR24416">
    <property type="entry name" value="TYROSINE-PROTEIN KINASE RECEPTOR"/>
    <property type="match status" value="1"/>
</dbReference>
<evidence type="ECO:0000256" key="10">
    <source>
        <dbReference type="SAM" id="MobiDB-lite"/>
    </source>
</evidence>
<dbReference type="Gene3D" id="1.10.510.10">
    <property type="entry name" value="Transferase(Phosphotransferase) domain 1"/>
    <property type="match status" value="1"/>
</dbReference>
<dbReference type="PROSITE" id="PS50011">
    <property type="entry name" value="PROTEIN_KINASE_DOM"/>
    <property type="match status" value="1"/>
</dbReference>
<dbReference type="FunFam" id="1.10.510.10:FF:001512">
    <property type="entry name" value="Receptor tyrosine-protein kinase erbB-2"/>
    <property type="match status" value="1"/>
</dbReference>
<keyword evidence="12" id="KW-1185">Reference proteome</keyword>
<dbReference type="GO" id="GO:0048680">
    <property type="term" value="P:positive regulation of axon regeneration"/>
    <property type="evidence" value="ECO:0007669"/>
    <property type="project" value="UniProtKB-ARBA"/>
</dbReference>
<organism evidence="12 13">
    <name type="scientific">Acrobeloides nanus</name>
    <dbReference type="NCBI Taxonomy" id="290746"/>
    <lineage>
        <taxon>Eukaryota</taxon>
        <taxon>Metazoa</taxon>
        <taxon>Ecdysozoa</taxon>
        <taxon>Nematoda</taxon>
        <taxon>Chromadorea</taxon>
        <taxon>Rhabditida</taxon>
        <taxon>Tylenchina</taxon>
        <taxon>Cephalobomorpha</taxon>
        <taxon>Cephaloboidea</taxon>
        <taxon>Cephalobidae</taxon>
        <taxon>Acrobeloides</taxon>
    </lineage>
</organism>
<dbReference type="GO" id="GO:0043235">
    <property type="term" value="C:receptor complex"/>
    <property type="evidence" value="ECO:0007669"/>
    <property type="project" value="TreeGrafter"/>
</dbReference>
<dbReference type="InterPro" id="IPR000719">
    <property type="entry name" value="Prot_kinase_dom"/>
</dbReference>
<dbReference type="PROSITE" id="PS00109">
    <property type="entry name" value="PROTEIN_KINASE_TYR"/>
    <property type="match status" value="1"/>
</dbReference>
<evidence type="ECO:0000256" key="3">
    <source>
        <dbReference type="ARBA" id="ARBA00022679"/>
    </source>
</evidence>
<keyword evidence="3" id="KW-0808">Transferase</keyword>
<dbReference type="PANTHER" id="PTHR24416:SF566">
    <property type="entry name" value="EPIDERMAL GROWTH FACTOR RECEPTOR"/>
    <property type="match status" value="1"/>
</dbReference>
<sequence length="332" mass="37778">MMLIKKEQLIKKKKIDEGSFGTVYAGNLLIRSPNVSKFPVAIKVMKYENKNLSIEKGMEYLSNKKIVHRDLAARNVLMKESNHVQVTDFGLAKMVSNDIPDSEKKIPVRWTAIECLTKTSEFSEASDVWSFGITCWEIITFGQMQPYSNCKLAEKPTYIESLAEYLIQGGRLISKSGEICTLELYIILIQCWAENPITRPKFVDLREFFDRYRAEPAKLILKAQQNNSLDKSKDSDQRQLNLVKGIWDGDRGTLGTDKGTLDEGKGIFDNDNTNDQVEKFLSQGVRFREKNDSKKSSSSESSEASNIHDIQVEIHSFSSDEEEDESSDEEKT</sequence>
<dbReference type="SMART" id="SM00219">
    <property type="entry name" value="TyrKc"/>
    <property type="match status" value="1"/>
</dbReference>
<evidence type="ECO:0000313" key="12">
    <source>
        <dbReference type="Proteomes" id="UP000887540"/>
    </source>
</evidence>
<dbReference type="GO" id="GO:0009925">
    <property type="term" value="C:basal plasma membrane"/>
    <property type="evidence" value="ECO:0007669"/>
    <property type="project" value="TreeGrafter"/>
</dbReference>
<reference evidence="13" key="1">
    <citation type="submission" date="2022-11" db="UniProtKB">
        <authorList>
            <consortium name="WormBaseParasite"/>
        </authorList>
    </citation>
    <scope>IDENTIFICATION</scope>
</reference>
<accession>A0A914CN08</accession>
<dbReference type="InterPro" id="IPR011009">
    <property type="entry name" value="Kinase-like_dom_sf"/>
</dbReference>
<dbReference type="GO" id="GO:0005524">
    <property type="term" value="F:ATP binding"/>
    <property type="evidence" value="ECO:0007669"/>
    <property type="project" value="UniProtKB-KW"/>
</dbReference>
<feature type="compositionally biased region" description="Acidic residues" evidence="10">
    <location>
        <begin position="319"/>
        <end position="332"/>
    </location>
</feature>
<proteinExistence type="predicted"/>
<feature type="region of interest" description="Disordered" evidence="10">
    <location>
        <begin position="254"/>
        <end position="273"/>
    </location>
</feature>